<evidence type="ECO:0000256" key="1">
    <source>
        <dbReference type="SAM" id="MobiDB-lite"/>
    </source>
</evidence>
<evidence type="ECO:0000313" key="3">
    <source>
        <dbReference type="Proteomes" id="UP000034690"/>
    </source>
</evidence>
<feature type="region of interest" description="Disordered" evidence="1">
    <location>
        <begin position="1"/>
        <end position="23"/>
    </location>
</feature>
<sequence>MCFPKAAPRKMMRNSPKTSKFSKGSFRDPSGFLFIKNGQLLRRVDINYKDNFDYFVKSGLYKKLTEEGYLISHKSVKFPSSYPNTYKIIKPEKIPFISYPYEWCFSQLKDAALLTLLINRKSIEKGMILKDASAYNVQFLQGKPIFIDTLSFEKYKEGTPWIAYQQFCRHLLSPLLLAAYKDYRLMQFSRIFIDGIPLDLTSKLLPLSSILNFSVLTNIHMHSKAESFLEDKFVKRKESYISQNSLFAIINNLENLISKLDLRTKKTEWLDYYEKDSYGNRSLRNKKNIVKGLFKEIGRVDMLWDLGSNIGYFSKALDVKNTFIVDFDNDILAVEKDYKEVKKRHLTNVLPLFLDLTNPSSGIGWANEERDSLIQRGPCDVALALALIHHFAITHNLPLSKIANFFKHICKWLIIEFVPKGDFQIKRLLLNREDIFSEYNQENFEKEFSNFFYIRKKIRIYNSERVMYLMKRK</sequence>
<accession>A0A0G0NBW4</accession>
<proteinExistence type="predicted"/>
<reference evidence="2 3" key="1">
    <citation type="journal article" date="2015" name="Nature">
        <title>rRNA introns, odd ribosomes, and small enigmatic genomes across a large radiation of phyla.</title>
        <authorList>
            <person name="Brown C.T."/>
            <person name="Hug L.A."/>
            <person name="Thomas B.C."/>
            <person name="Sharon I."/>
            <person name="Castelle C.J."/>
            <person name="Singh A."/>
            <person name="Wilkins M.J."/>
            <person name="Williams K.H."/>
            <person name="Banfield J.F."/>
        </authorList>
    </citation>
    <scope>NUCLEOTIDE SEQUENCE [LARGE SCALE GENOMIC DNA]</scope>
</reference>
<name>A0A0G0NBW4_9BACT</name>
<dbReference type="EMBL" id="LBWQ01000013">
    <property type="protein sequence ID" value="KKR13614.1"/>
    <property type="molecule type" value="Genomic_DNA"/>
</dbReference>
<organism evidence="2 3">
    <name type="scientific">Candidatus Woesebacteria bacterium GW2011_GWA1_39_21b</name>
    <dbReference type="NCBI Taxonomy" id="1618551"/>
    <lineage>
        <taxon>Bacteria</taxon>
        <taxon>Candidatus Woeseibacteriota</taxon>
    </lineage>
</organism>
<dbReference type="PATRIC" id="fig|1618551.3.peg.646"/>
<dbReference type="Proteomes" id="UP000034690">
    <property type="component" value="Unassembled WGS sequence"/>
</dbReference>
<comment type="caution">
    <text evidence="2">The sequence shown here is derived from an EMBL/GenBank/DDBJ whole genome shotgun (WGS) entry which is preliminary data.</text>
</comment>
<gene>
    <name evidence="2" type="ORF">UT40_C0013G0015</name>
</gene>
<dbReference type="AlphaFoldDB" id="A0A0G0NBW4"/>
<protein>
    <submittedName>
        <fullName evidence="2">Nodulation protein NoeA-related protein</fullName>
    </submittedName>
</protein>
<evidence type="ECO:0000313" key="2">
    <source>
        <dbReference type="EMBL" id="KKR13614.1"/>
    </source>
</evidence>